<dbReference type="Gene3D" id="3.40.50.300">
    <property type="entry name" value="P-loop containing nucleotide triphosphate hydrolases"/>
    <property type="match status" value="1"/>
</dbReference>
<dbReference type="InterPro" id="IPR004482">
    <property type="entry name" value="Mg_chelat-rel"/>
</dbReference>
<dbReference type="GO" id="GO:0005524">
    <property type="term" value="F:ATP binding"/>
    <property type="evidence" value="ECO:0007669"/>
    <property type="project" value="InterPro"/>
</dbReference>
<dbReference type="SUPFAM" id="SSF54211">
    <property type="entry name" value="Ribosomal protein S5 domain 2-like"/>
    <property type="match status" value="1"/>
</dbReference>
<dbReference type="Pfam" id="PF13541">
    <property type="entry name" value="ChlI"/>
    <property type="match status" value="1"/>
</dbReference>
<dbReference type="EMBL" id="JACRSN010000004">
    <property type="protein sequence ID" value="MBC8533220.1"/>
    <property type="molecule type" value="Genomic_DNA"/>
</dbReference>
<sequence>MLSRVFSMGIFGMEAFPVEVETDLSRGLPAFEIVGLPDAAVRESRDRVRAALKNCGFEFPVSRITVNLAPADQKKTGPIYDLPILLSLLCASAQISVPQTELKESLFLGELSLSGKLRPMQGVLPMAIKAQKEGFRALYVPAENALEGAAVEGLSVYAVQSVPQLLAHFSGTQPISPLAPALPPASVHLQEPDFSDVRGLSDVKRAVEIAACGRHNLLMIGPPGSGKSMIAKRIPSILPDMTKEEQLETTMVHSIAGTIPSGHALLPARPFRAPHHTISPAGLSGGGTIPKPGELSLAHHGVLFLDELPEFSRGTIELLRQPIEDGVVAISRAAGRAVYPCSVMLVAAMNPCPCGFFGHPSKRCTCTPSAVFKYLSRISGPMLDRFDLHIEVPAVPFSAFDDTAPAESSAEIRRRVDAARRIQSARFAGTGITCNARITPDRLREVCPMDAAARAVFQSAFENFGFSARTYDRVLKVARTIADMDGSAEIRAHHAAEAVQYRTLDRKYWARAR</sequence>
<dbReference type="SMART" id="SM00382">
    <property type="entry name" value="AAA"/>
    <property type="match status" value="1"/>
</dbReference>
<evidence type="ECO:0000256" key="1">
    <source>
        <dbReference type="ARBA" id="ARBA00006354"/>
    </source>
</evidence>
<evidence type="ECO:0000313" key="4">
    <source>
        <dbReference type="Proteomes" id="UP000651482"/>
    </source>
</evidence>
<dbReference type="NCBIfam" id="TIGR00368">
    <property type="entry name" value="YifB family Mg chelatase-like AAA ATPase"/>
    <property type="match status" value="1"/>
</dbReference>
<organism evidence="3 4">
    <name type="scientific">Yeguia hominis</name>
    <dbReference type="NCBI Taxonomy" id="2763662"/>
    <lineage>
        <taxon>Bacteria</taxon>
        <taxon>Bacillati</taxon>
        <taxon>Bacillota</taxon>
        <taxon>Clostridia</taxon>
        <taxon>Eubacteriales</taxon>
        <taxon>Yeguiaceae</taxon>
        <taxon>Yeguia</taxon>
    </lineage>
</organism>
<protein>
    <submittedName>
        <fullName evidence="3">YifB family Mg chelatase-like AAA ATPase</fullName>
    </submittedName>
</protein>
<gene>
    <name evidence="3" type="ORF">IAG03_04230</name>
</gene>
<dbReference type="Gene3D" id="3.30.230.10">
    <property type="match status" value="1"/>
</dbReference>
<dbReference type="PANTHER" id="PTHR32039:SF7">
    <property type="entry name" value="COMPETENCE PROTEIN COMM"/>
    <property type="match status" value="1"/>
</dbReference>
<accession>A0A926DA76</accession>
<dbReference type="InterPro" id="IPR045006">
    <property type="entry name" value="CHLI-like"/>
</dbReference>
<feature type="domain" description="AAA+ ATPase" evidence="2">
    <location>
        <begin position="213"/>
        <end position="396"/>
    </location>
</feature>
<dbReference type="InterPro" id="IPR003593">
    <property type="entry name" value="AAA+_ATPase"/>
</dbReference>
<dbReference type="Pfam" id="PF01078">
    <property type="entry name" value="Mg_chelatase"/>
    <property type="match status" value="1"/>
</dbReference>
<dbReference type="InterPro" id="IPR020568">
    <property type="entry name" value="Ribosomal_Su5_D2-typ_SF"/>
</dbReference>
<proteinExistence type="inferred from homology"/>
<reference evidence="3" key="1">
    <citation type="submission" date="2020-08" db="EMBL/GenBank/DDBJ databases">
        <title>Genome public.</title>
        <authorList>
            <person name="Liu C."/>
            <person name="Sun Q."/>
        </authorList>
    </citation>
    <scope>NUCLEOTIDE SEQUENCE</scope>
    <source>
        <strain evidence="3">NSJ-40</strain>
    </source>
</reference>
<name>A0A926DA76_9FIRM</name>
<dbReference type="InterPro" id="IPR014721">
    <property type="entry name" value="Ribsml_uS5_D2-typ_fold_subgr"/>
</dbReference>
<dbReference type="InterPro" id="IPR025158">
    <property type="entry name" value="Mg_chelat-rel_C"/>
</dbReference>
<dbReference type="Pfam" id="PF13335">
    <property type="entry name" value="Mg_chelatase_C"/>
    <property type="match status" value="1"/>
</dbReference>
<dbReference type="Proteomes" id="UP000651482">
    <property type="component" value="Unassembled WGS sequence"/>
</dbReference>
<evidence type="ECO:0000259" key="2">
    <source>
        <dbReference type="SMART" id="SM00382"/>
    </source>
</evidence>
<dbReference type="PANTHER" id="PTHR32039">
    <property type="entry name" value="MAGNESIUM-CHELATASE SUBUNIT CHLI"/>
    <property type="match status" value="1"/>
</dbReference>
<comment type="similarity">
    <text evidence="1">Belongs to the Mg-chelatase subunits D/I family. ComM subfamily.</text>
</comment>
<dbReference type="InterPro" id="IPR000523">
    <property type="entry name" value="Mg_chelatse_chII-like_cat_dom"/>
</dbReference>
<dbReference type="AlphaFoldDB" id="A0A926DA76"/>
<dbReference type="InterPro" id="IPR027417">
    <property type="entry name" value="P-loop_NTPase"/>
</dbReference>
<dbReference type="SUPFAM" id="SSF52540">
    <property type="entry name" value="P-loop containing nucleoside triphosphate hydrolases"/>
    <property type="match status" value="1"/>
</dbReference>
<keyword evidence="4" id="KW-1185">Reference proteome</keyword>
<evidence type="ECO:0000313" key="3">
    <source>
        <dbReference type="EMBL" id="MBC8533220.1"/>
    </source>
</evidence>
<comment type="caution">
    <text evidence="3">The sequence shown here is derived from an EMBL/GenBank/DDBJ whole genome shotgun (WGS) entry which is preliminary data.</text>
</comment>